<dbReference type="Proteomes" id="UP000186855">
    <property type="component" value="Unassembled WGS sequence"/>
</dbReference>
<comment type="caution">
    <text evidence="2">The sequence shown here is derived from an EMBL/GenBank/DDBJ whole genome shotgun (WGS) entry which is preliminary data.</text>
</comment>
<feature type="transmembrane region" description="Helical" evidence="1">
    <location>
        <begin position="70"/>
        <end position="89"/>
    </location>
</feature>
<evidence type="ECO:0000313" key="3">
    <source>
        <dbReference type="Proteomes" id="UP000186855"/>
    </source>
</evidence>
<feature type="transmembrane region" description="Helical" evidence="1">
    <location>
        <begin position="176"/>
        <end position="195"/>
    </location>
</feature>
<evidence type="ECO:0000313" key="2">
    <source>
        <dbReference type="EMBL" id="OLO43724.1"/>
    </source>
</evidence>
<feature type="non-terminal residue" evidence="2">
    <location>
        <position position="197"/>
    </location>
</feature>
<feature type="transmembrane region" description="Helical" evidence="1">
    <location>
        <begin position="27"/>
        <end position="50"/>
    </location>
</feature>
<accession>A0A1Q8V6L0</accession>
<feature type="transmembrane region" description="Helical" evidence="1">
    <location>
        <begin position="110"/>
        <end position="137"/>
    </location>
</feature>
<reference evidence="2 3" key="1">
    <citation type="submission" date="2016-12" db="EMBL/GenBank/DDBJ databases">
        <title>Genomic comparison of strains in the 'Actinomyces naeslundii' group.</title>
        <authorList>
            <person name="Mughal S.R."/>
            <person name="Do T."/>
            <person name="Gilbert S.C."/>
            <person name="Witherden E.A."/>
            <person name="Didelot X."/>
            <person name="Beighton D."/>
        </authorList>
    </citation>
    <scope>NUCLEOTIDE SEQUENCE [LARGE SCALE GENOMIC DNA]</scope>
    <source>
        <strain evidence="2 3">S24V</strain>
    </source>
</reference>
<name>A0A1Q8V6L0_9ACTO</name>
<organism evidence="2 3">
    <name type="scientific">Actinomyces oris</name>
    <dbReference type="NCBI Taxonomy" id="544580"/>
    <lineage>
        <taxon>Bacteria</taxon>
        <taxon>Bacillati</taxon>
        <taxon>Actinomycetota</taxon>
        <taxon>Actinomycetes</taxon>
        <taxon>Actinomycetales</taxon>
        <taxon>Actinomycetaceae</taxon>
        <taxon>Actinomyces</taxon>
    </lineage>
</organism>
<protein>
    <recommendedName>
        <fullName evidence="4">ABC transporter permease</fullName>
    </recommendedName>
</protein>
<gene>
    <name evidence="2" type="ORF">BKH30_13385</name>
</gene>
<keyword evidence="1" id="KW-1133">Transmembrane helix</keyword>
<evidence type="ECO:0000256" key="1">
    <source>
        <dbReference type="SAM" id="Phobius"/>
    </source>
</evidence>
<evidence type="ECO:0008006" key="4">
    <source>
        <dbReference type="Google" id="ProtNLM"/>
    </source>
</evidence>
<dbReference type="AlphaFoldDB" id="A0A1Q8V6L0"/>
<keyword evidence="1" id="KW-0812">Transmembrane</keyword>
<proteinExistence type="predicted"/>
<keyword evidence="1" id="KW-0472">Membrane</keyword>
<sequence>MSISGTAVHVSLWGLVRAEITRSRRTFTWGVIGATLIFTVHTIILANASISSGVVKEIQWNGNALAWMHLYAGAFAVPLGLLTGAMAQWREQRWRQGGTAWRAVEPLRVVTARIVVLSLSALACQVALVAPVVGHALIVGNGWGPWDRYLLFATYMWIVVTGACAWGMAAFRVARAVAVGAAPVLGFVWSVVGVGQA</sequence>
<dbReference type="EMBL" id="MSKI01000257">
    <property type="protein sequence ID" value="OLO43724.1"/>
    <property type="molecule type" value="Genomic_DNA"/>
</dbReference>
<feature type="transmembrane region" description="Helical" evidence="1">
    <location>
        <begin position="149"/>
        <end position="169"/>
    </location>
</feature>